<protein>
    <submittedName>
        <fullName evidence="3">Uncharacterized protein</fullName>
    </submittedName>
</protein>
<accession>A0A6A4VX10</accession>
<evidence type="ECO:0000313" key="4">
    <source>
        <dbReference type="Proteomes" id="UP000440578"/>
    </source>
</evidence>
<sequence length="413" mass="48304">MPWWSCRNAQVLERTVRMALLCSWIGFVVWKVTVLLSEPTGSVTRWDDDFEHPVITVCPYYVFNREARDVLHCGSEEEKELLFGNDTLLALFKREGLTLEKLLHTYPDEYLFKASPQFVEEYDGVWKSVIDYAREMTTFNLMTTFTNQELVINVDREVMPNLRRQPCEEDPAYSRRSCWKRCFMDYLSYLLADMGGYLGLLLGYSILSIFDDLKTLTRTVFCRNAQLLERTVRMALLCSWIAFVVWKVTVLLSEPTGSVTRWDNNFEQPLITVCPYHDIDKNTRHILKCGSSEEKDNLYGNLSLELVIHVDREVMPNLRRQPCEEDPSYSRSSCWRRCFFDWLYCSLNHDDDDKDKSKCLAAEVLWFKCYSPKSGFEERPENVQGKTSAPMARLRARSSYRLDSDRPAAEHSN</sequence>
<feature type="region of interest" description="Disordered" evidence="1">
    <location>
        <begin position="374"/>
        <end position="413"/>
    </location>
</feature>
<reference evidence="3 4" key="1">
    <citation type="submission" date="2019-07" db="EMBL/GenBank/DDBJ databases">
        <title>Draft genome assembly of a fouling barnacle, Amphibalanus amphitrite (Darwin, 1854): The first reference genome for Thecostraca.</title>
        <authorList>
            <person name="Kim W."/>
        </authorList>
    </citation>
    <scope>NUCLEOTIDE SEQUENCE [LARGE SCALE GENOMIC DNA]</scope>
    <source>
        <strain evidence="3">SNU_AA5</strain>
        <tissue evidence="3">Soma without cirri and trophi</tissue>
    </source>
</reference>
<organism evidence="3 4">
    <name type="scientific">Amphibalanus amphitrite</name>
    <name type="common">Striped barnacle</name>
    <name type="synonym">Balanus amphitrite</name>
    <dbReference type="NCBI Taxonomy" id="1232801"/>
    <lineage>
        <taxon>Eukaryota</taxon>
        <taxon>Metazoa</taxon>
        <taxon>Ecdysozoa</taxon>
        <taxon>Arthropoda</taxon>
        <taxon>Crustacea</taxon>
        <taxon>Multicrustacea</taxon>
        <taxon>Cirripedia</taxon>
        <taxon>Thoracica</taxon>
        <taxon>Thoracicalcarea</taxon>
        <taxon>Balanomorpha</taxon>
        <taxon>Balanoidea</taxon>
        <taxon>Balanidae</taxon>
        <taxon>Amphibalaninae</taxon>
        <taxon>Amphibalanus</taxon>
    </lineage>
</organism>
<evidence type="ECO:0000256" key="2">
    <source>
        <dbReference type="SAM" id="Phobius"/>
    </source>
</evidence>
<gene>
    <name evidence="3" type="ORF">FJT64_004484</name>
</gene>
<dbReference type="Gene3D" id="1.10.287.770">
    <property type="entry name" value="YojJ-like"/>
    <property type="match status" value="1"/>
</dbReference>
<evidence type="ECO:0000313" key="3">
    <source>
        <dbReference type="EMBL" id="KAF0298233.1"/>
    </source>
</evidence>
<keyword evidence="2" id="KW-1133">Transmembrane helix</keyword>
<feature type="compositionally biased region" description="Basic and acidic residues" evidence="1">
    <location>
        <begin position="400"/>
        <end position="413"/>
    </location>
</feature>
<feature type="transmembrane region" description="Helical" evidence="2">
    <location>
        <begin position="186"/>
        <end position="210"/>
    </location>
</feature>
<keyword evidence="2" id="KW-0472">Membrane</keyword>
<evidence type="ECO:0000256" key="1">
    <source>
        <dbReference type="SAM" id="MobiDB-lite"/>
    </source>
</evidence>
<dbReference type="AlphaFoldDB" id="A0A6A4VX10"/>
<keyword evidence="2" id="KW-0812">Transmembrane</keyword>
<comment type="caution">
    <text evidence="3">The sequence shown here is derived from an EMBL/GenBank/DDBJ whole genome shotgun (WGS) entry which is preliminary data.</text>
</comment>
<keyword evidence="4" id="KW-1185">Reference proteome</keyword>
<dbReference type="EMBL" id="VIIS01001441">
    <property type="protein sequence ID" value="KAF0298233.1"/>
    <property type="molecule type" value="Genomic_DNA"/>
</dbReference>
<name>A0A6A4VX10_AMPAM</name>
<proteinExistence type="predicted"/>
<dbReference type="Proteomes" id="UP000440578">
    <property type="component" value="Unassembled WGS sequence"/>
</dbReference>